<feature type="transmembrane region" description="Helical" evidence="1">
    <location>
        <begin position="337"/>
        <end position="354"/>
    </location>
</feature>
<dbReference type="EMBL" id="WAEL01000001">
    <property type="protein sequence ID" value="NID08776.1"/>
    <property type="molecule type" value="Genomic_DNA"/>
</dbReference>
<evidence type="ECO:0000313" key="4">
    <source>
        <dbReference type="Proteomes" id="UP000606008"/>
    </source>
</evidence>
<dbReference type="InterPro" id="IPR002656">
    <property type="entry name" value="Acyl_transf_3_dom"/>
</dbReference>
<dbReference type="PANTHER" id="PTHR23028:SF53">
    <property type="entry name" value="ACYL_TRANSF_3 DOMAIN-CONTAINING PROTEIN"/>
    <property type="match status" value="1"/>
</dbReference>
<organism evidence="3 4">
    <name type="scientific">Fibrivirga algicola</name>
    <dbReference type="NCBI Taxonomy" id="2950420"/>
    <lineage>
        <taxon>Bacteria</taxon>
        <taxon>Pseudomonadati</taxon>
        <taxon>Bacteroidota</taxon>
        <taxon>Cytophagia</taxon>
        <taxon>Cytophagales</taxon>
        <taxon>Spirosomataceae</taxon>
        <taxon>Fibrivirga</taxon>
    </lineage>
</organism>
<accession>A0ABX0QA24</accession>
<dbReference type="RefSeq" id="WP_166690622.1">
    <property type="nucleotide sequence ID" value="NZ_WAEL01000001.1"/>
</dbReference>
<keyword evidence="1" id="KW-0812">Transmembrane</keyword>
<keyword evidence="1" id="KW-0472">Membrane</keyword>
<sequence length="377" mass="42915">MGLLRILLAAMVIFVHAGPLPAFPTMGGSLAVQTFYIISGFYMALILNEKYVHQCHPYRLFIINRILRLLPIYYVVFSLTLLTAIVMVATLGEPKLEFFRALRDSSDQLSPWTSAYLIVTNLTLIGQDWLSFLTIDPEAGTLVFTSNFTQSGLNLNSFLIVQPAWTVSLELMFYMVAPFIVRRRTWVLLSIMLVSIGIRYVLRHYGHLYSMAWSYRFFPSELLYFVGGVLAYKGYRQLKTSKLPSWLYPLSALVVLMYTLFFGLFHQWLTDLGCPDGISSALYRLTIGVSLPFLFAYTKNSHFDNRIGDLSYPLYIVHFLVWETLSAYAIGGAYSNLYTLAIALAIAYTINRLVGEPIERVRQRVFSQQSAIRPSLA</sequence>
<dbReference type="Proteomes" id="UP000606008">
    <property type="component" value="Unassembled WGS sequence"/>
</dbReference>
<evidence type="ECO:0000256" key="1">
    <source>
        <dbReference type="SAM" id="Phobius"/>
    </source>
</evidence>
<dbReference type="PANTHER" id="PTHR23028">
    <property type="entry name" value="ACETYLTRANSFERASE"/>
    <property type="match status" value="1"/>
</dbReference>
<reference evidence="4" key="1">
    <citation type="submission" date="2019-09" db="EMBL/GenBank/DDBJ databases">
        <authorList>
            <person name="Jung D.-H."/>
        </authorList>
    </citation>
    <scope>NUCLEOTIDE SEQUENCE [LARGE SCALE GENOMIC DNA]</scope>
    <source>
        <strain evidence="4">JA-25</strain>
    </source>
</reference>
<comment type="caution">
    <text evidence="3">The sequence shown here is derived from an EMBL/GenBank/DDBJ whole genome shotgun (WGS) entry which is preliminary data.</text>
</comment>
<gene>
    <name evidence="3" type="ORF">F7231_01205</name>
</gene>
<keyword evidence="3" id="KW-0808">Transferase</keyword>
<feature type="transmembrane region" description="Helical" evidence="1">
    <location>
        <begin position="310"/>
        <end position="331"/>
    </location>
</feature>
<protein>
    <submittedName>
        <fullName evidence="3">Acyltransferase</fullName>
    </submittedName>
</protein>
<feature type="transmembrane region" description="Helical" evidence="1">
    <location>
        <begin position="27"/>
        <end position="48"/>
    </location>
</feature>
<feature type="transmembrane region" description="Helical" evidence="1">
    <location>
        <begin position="69"/>
        <end position="92"/>
    </location>
</feature>
<dbReference type="InterPro" id="IPR050879">
    <property type="entry name" value="Acyltransferase_3"/>
</dbReference>
<proteinExistence type="predicted"/>
<dbReference type="Pfam" id="PF01757">
    <property type="entry name" value="Acyl_transf_3"/>
    <property type="match status" value="1"/>
</dbReference>
<keyword evidence="3" id="KW-0012">Acyltransferase</keyword>
<feature type="transmembrane region" description="Helical" evidence="1">
    <location>
        <begin position="281"/>
        <end position="298"/>
    </location>
</feature>
<keyword evidence="4" id="KW-1185">Reference proteome</keyword>
<evidence type="ECO:0000259" key="2">
    <source>
        <dbReference type="Pfam" id="PF01757"/>
    </source>
</evidence>
<feature type="transmembrane region" description="Helical" evidence="1">
    <location>
        <begin position="155"/>
        <end position="174"/>
    </location>
</feature>
<keyword evidence="1" id="KW-1133">Transmembrane helix</keyword>
<name>A0ABX0QA24_9BACT</name>
<evidence type="ECO:0000313" key="3">
    <source>
        <dbReference type="EMBL" id="NID08776.1"/>
    </source>
</evidence>
<reference evidence="4" key="2">
    <citation type="submission" date="2023-07" db="EMBL/GenBank/DDBJ databases">
        <authorList>
            <person name="Jung D.-H."/>
        </authorList>
    </citation>
    <scope>NUCLEOTIDE SEQUENCE [LARGE SCALE GENOMIC DNA]</scope>
    <source>
        <strain evidence="4">JA-25</strain>
    </source>
</reference>
<feature type="domain" description="Acyltransferase 3" evidence="2">
    <location>
        <begin position="3"/>
        <end position="347"/>
    </location>
</feature>
<feature type="transmembrane region" description="Helical" evidence="1">
    <location>
        <begin position="214"/>
        <end position="235"/>
    </location>
</feature>
<feature type="transmembrane region" description="Helical" evidence="1">
    <location>
        <begin position="186"/>
        <end position="202"/>
    </location>
</feature>
<feature type="transmembrane region" description="Helical" evidence="1">
    <location>
        <begin position="247"/>
        <end position="269"/>
    </location>
</feature>
<dbReference type="GO" id="GO:0016746">
    <property type="term" value="F:acyltransferase activity"/>
    <property type="evidence" value="ECO:0007669"/>
    <property type="project" value="UniProtKB-KW"/>
</dbReference>